<name>A0ABP6RG03_9MICC</name>
<feature type="transmembrane region" description="Helical" evidence="1">
    <location>
        <begin position="113"/>
        <end position="129"/>
    </location>
</feature>
<keyword evidence="1" id="KW-1133">Transmembrane helix</keyword>
<dbReference type="Proteomes" id="UP001501736">
    <property type="component" value="Unassembled WGS sequence"/>
</dbReference>
<keyword evidence="1" id="KW-0472">Membrane</keyword>
<evidence type="ECO:0000256" key="1">
    <source>
        <dbReference type="SAM" id="Phobius"/>
    </source>
</evidence>
<keyword evidence="1" id="KW-0812">Transmembrane</keyword>
<reference evidence="3" key="1">
    <citation type="journal article" date="2019" name="Int. J. Syst. Evol. Microbiol.">
        <title>The Global Catalogue of Microorganisms (GCM) 10K type strain sequencing project: providing services to taxonomists for standard genome sequencing and annotation.</title>
        <authorList>
            <consortium name="The Broad Institute Genomics Platform"/>
            <consortium name="The Broad Institute Genome Sequencing Center for Infectious Disease"/>
            <person name="Wu L."/>
            <person name="Ma J."/>
        </authorList>
    </citation>
    <scope>NUCLEOTIDE SEQUENCE [LARGE SCALE GENOMIC DNA]</scope>
    <source>
        <strain evidence="3">JCM 11483</strain>
    </source>
</reference>
<comment type="caution">
    <text evidence="2">The sequence shown here is derived from an EMBL/GenBank/DDBJ whole genome shotgun (WGS) entry which is preliminary data.</text>
</comment>
<evidence type="ECO:0008006" key="4">
    <source>
        <dbReference type="Google" id="ProtNLM"/>
    </source>
</evidence>
<dbReference type="RefSeq" id="WP_344722067.1">
    <property type="nucleotide sequence ID" value="NZ_BAAAYG010000014.1"/>
</dbReference>
<proteinExistence type="predicted"/>
<gene>
    <name evidence="2" type="ORF">GCM10020260_25860</name>
</gene>
<protein>
    <recommendedName>
        <fullName evidence="4">ATP synthase protein I</fullName>
    </recommendedName>
</protein>
<evidence type="ECO:0000313" key="2">
    <source>
        <dbReference type="EMBL" id="GAA3288053.1"/>
    </source>
</evidence>
<accession>A0ABP6RG03</accession>
<organism evidence="2 3">
    <name type="scientific">Nesterenkonia halobia</name>
    <dbReference type="NCBI Taxonomy" id="37922"/>
    <lineage>
        <taxon>Bacteria</taxon>
        <taxon>Bacillati</taxon>
        <taxon>Actinomycetota</taxon>
        <taxon>Actinomycetes</taxon>
        <taxon>Micrococcales</taxon>
        <taxon>Micrococcaceae</taxon>
        <taxon>Nesterenkonia</taxon>
    </lineage>
</organism>
<evidence type="ECO:0000313" key="3">
    <source>
        <dbReference type="Proteomes" id="UP001501736"/>
    </source>
</evidence>
<feature type="transmembrane region" description="Helical" evidence="1">
    <location>
        <begin position="83"/>
        <end position="101"/>
    </location>
</feature>
<feature type="transmembrane region" description="Helical" evidence="1">
    <location>
        <begin position="50"/>
        <end position="71"/>
    </location>
</feature>
<sequence>MTPTSDAGRRRAVVRGTGWRPVLVAAVVAGTAITGLAALLGLLVAGGEAALSALAGGAAVLVLSATSLALIDLAERRIPRLTVPLFLVAFVIKVIGLVLLAQQAAAPDWVRPGWAAVTAAVVVVGWQAAEIRAFLGMRVTVDPASD</sequence>
<keyword evidence="3" id="KW-1185">Reference proteome</keyword>
<dbReference type="EMBL" id="BAAAYG010000014">
    <property type="protein sequence ID" value="GAA3288053.1"/>
    <property type="molecule type" value="Genomic_DNA"/>
</dbReference>
<feature type="transmembrane region" description="Helical" evidence="1">
    <location>
        <begin position="21"/>
        <end position="44"/>
    </location>
</feature>